<sequence>MDTVHLHPSYTEFYGQPVKRHRLDANHLPNRAQNHLWTQHVHRVAYGYPSSQPRPSPGIRSPKPKRSTFPLHLVQEIFLTWEKVDLEDPEEMPEELEIILPVQMSDPESPARESVFTEVMDVSWCPPEEVEAGGMEKEPVAKVERIFDEDEAIRCSCVDVDQGGRRTCPKGGQVGPPAAAPKAT</sequence>
<dbReference type="Proteomes" id="UP000184383">
    <property type="component" value="Unassembled WGS sequence"/>
</dbReference>
<feature type="region of interest" description="Disordered" evidence="1">
    <location>
        <begin position="164"/>
        <end position="184"/>
    </location>
</feature>
<evidence type="ECO:0000313" key="3">
    <source>
        <dbReference type="Proteomes" id="UP000184383"/>
    </source>
</evidence>
<dbReference type="EMBL" id="KV878212">
    <property type="protein sequence ID" value="OJJ35164.1"/>
    <property type="molecule type" value="Genomic_DNA"/>
</dbReference>
<dbReference type="VEuPathDB" id="FungiDB:ASPWEDRAFT_68564"/>
<dbReference type="AlphaFoldDB" id="A0A1L9RJT5"/>
<dbReference type="RefSeq" id="XP_040688840.1">
    <property type="nucleotide sequence ID" value="XM_040838975.1"/>
</dbReference>
<organism evidence="2 3">
    <name type="scientific">Aspergillus wentii DTO 134E9</name>
    <dbReference type="NCBI Taxonomy" id="1073089"/>
    <lineage>
        <taxon>Eukaryota</taxon>
        <taxon>Fungi</taxon>
        <taxon>Dikarya</taxon>
        <taxon>Ascomycota</taxon>
        <taxon>Pezizomycotina</taxon>
        <taxon>Eurotiomycetes</taxon>
        <taxon>Eurotiomycetidae</taxon>
        <taxon>Eurotiales</taxon>
        <taxon>Aspergillaceae</taxon>
        <taxon>Aspergillus</taxon>
        <taxon>Aspergillus subgen. Cremei</taxon>
    </lineage>
</organism>
<protein>
    <submittedName>
        <fullName evidence="2">Uncharacterized protein</fullName>
    </submittedName>
</protein>
<feature type="region of interest" description="Disordered" evidence="1">
    <location>
        <begin position="47"/>
        <end position="66"/>
    </location>
</feature>
<gene>
    <name evidence="2" type="ORF">ASPWEDRAFT_68564</name>
</gene>
<dbReference type="GeneID" id="63754823"/>
<keyword evidence="3" id="KW-1185">Reference proteome</keyword>
<accession>A0A1L9RJT5</accession>
<name>A0A1L9RJT5_ASPWE</name>
<evidence type="ECO:0000256" key="1">
    <source>
        <dbReference type="SAM" id="MobiDB-lite"/>
    </source>
</evidence>
<evidence type="ECO:0000313" key="2">
    <source>
        <dbReference type="EMBL" id="OJJ35164.1"/>
    </source>
</evidence>
<proteinExistence type="predicted"/>
<reference evidence="3" key="1">
    <citation type="journal article" date="2017" name="Genome Biol.">
        <title>Comparative genomics reveals high biological diversity and specific adaptations in the industrially and medically important fungal genus Aspergillus.</title>
        <authorList>
            <person name="de Vries R.P."/>
            <person name="Riley R."/>
            <person name="Wiebenga A."/>
            <person name="Aguilar-Osorio G."/>
            <person name="Amillis S."/>
            <person name="Uchima C.A."/>
            <person name="Anderluh G."/>
            <person name="Asadollahi M."/>
            <person name="Askin M."/>
            <person name="Barry K."/>
            <person name="Battaglia E."/>
            <person name="Bayram O."/>
            <person name="Benocci T."/>
            <person name="Braus-Stromeyer S.A."/>
            <person name="Caldana C."/>
            <person name="Canovas D."/>
            <person name="Cerqueira G.C."/>
            <person name="Chen F."/>
            <person name="Chen W."/>
            <person name="Choi C."/>
            <person name="Clum A."/>
            <person name="Dos Santos R.A."/>
            <person name="Damasio A.R."/>
            <person name="Diallinas G."/>
            <person name="Emri T."/>
            <person name="Fekete E."/>
            <person name="Flipphi M."/>
            <person name="Freyberg S."/>
            <person name="Gallo A."/>
            <person name="Gournas C."/>
            <person name="Habgood R."/>
            <person name="Hainaut M."/>
            <person name="Harispe M.L."/>
            <person name="Henrissat B."/>
            <person name="Hilden K.S."/>
            <person name="Hope R."/>
            <person name="Hossain A."/>
            <person name="Karabika E."/>
            <person name="Karaffa L."/>
            <person name="Karanyi Z."/>
            <person name="Krasevec N."/>
            <person name="Kuo A."/>
            <person name="Kusch H."/>
            <person name="LaButti K."/>
            <person name="Lagendijk E.L."/>
            <person name="Lapidus A."/>
            <person name="Levasseur A."/>
            <person name="Lindquist E."/>
            <person name="Lipzen A."/>
            <person name="Logrieco A.F."/>
            <person name="MacCabe A."/>
            <person name="Maekelae M.R."/>
            <person name="Malavazi I."/>
            <person name="Melin P."/>
            <person name="Meyer V."/>
            <person name="Mielnichuk N."/>
            <person name="Miskei M."/>
            <person name="Molnar A.P."/>
            <person name="Mule G."/>
            <person name="Ngan C.Y."/>
            <person name="Orejas M."/>
            <person name="Orosz E."/>
            <person name="Ouedraogo J.P."/>
            <person name="Overkamp K.M."/>
            <person name="Park H.-S."/>
            <person name="Perrone G."/>
            <person name="Piumi F."/>
            <person name="Punt P.J."/>
            <person name="Ram A.F."/>
            <person name="Ramon A."/>
            <person name="Rauscher S."/>
            <person name="Record E."/>
            <person name="Riano-Pachon D.M."/>
            <person name="Robert V."/>
            <person name="Roehrig J."/>
            <person name="Ruller R."/>
            <person name="Salamov A."/>
            <person name="Salih N.S."/>
            <person name="Samson R.A."/>
            <person name="Sandor E."/>
            <person name="Sanguinetti M."/>
            <person name="Schuetze T."/>
            <person name="Sepcic K."/>
            <person name="Shelest E."/>
            <person name="Sherlock G."/>
            <person name="Sophianopoulou V."/>
            <person name="Squina F.M."/>
            <person name="Sun H."/>
            <person name="Susca A."/>
            <person name="Todd R.B."/>
            <person name="Tsang A."/>
            <person name="Unkles S.E."/>
            <person name="van de Wiele N."/>
            <person name="van Rossen-Uffink D."/>
            <person name="Oliveira J.V."/>
            <person name="Vesth T.C."/>
            <person name="Visser J."/>
            <person name="Yu J.-H."/>
            <person name="Zhou M."/>
            <person name="Andersen M.R."/>
            <person name="Archer D.B."/>
            <person name="Baker S.E."/>
            <person name="Benoit I."/>
            <person name="Brakhage A.A."/>
            <person name="Braus G.H."/>
            <person name="Fischer R."/>
            <person name="Frisvad J.C."/>
            <person name="Goldman G.H."/>
            <person name="Houbraken J."/>
            <person name="Oakley B."/>
            <person name="Pocsi I."/>
            <person name="Scazzocchio C."/>
            <person name="Seiboth B."/>
            <person name="vanKuyk P.A."/>
            <person name="Wortman J."/>
            <person name="Dyer P.S."/>
            <person name="Grigoriev I.V."/>
        </authorList>
    </citation>
    <scope>NUCLEOTIDE SEQUENCE [LARGE SCALE GENOMIC DNA]</scope>
    <source>
        <strain evidence="3">DTO 134E9</strain>
    </source>
</reference>